<evidence type="ECO:0000256" key="1">
    <source>
        <dbReference type="ARBA" id="ARBA00004370"/>
    </source>
</evidence>
<keyword evidence="6" id="KW-1185">Reference proteome</keyword>
<feature type="non-terminal residue" evidence="5">
    <location>
        <position position="117"/>
    </location>
</feature>
<comment type="caution">
    <text evidence="5">The sequence shown here is derived from an EMBL/GenBank/DDBJ whole genome shotgun (WGS) entry which is preliminary data.</text>
</comment>
<name>A0A0M9BLQ7_9BACL</name>
<feature type="domain" description="Beta-lactamase-related" evidence="4">
    <location>
        <begin position="54"/>
        <end position="117"/>
    </location>
</feature>
<protein>
    <recommendedName>
        <fullName evidence="4">Beta-lactamase-related domain-containing protein</fullName>
    </recommendedName>
</protein>
<evidence type="ECO:0000256" key="3">
    <source>
        <dbReference type="SAM" id="SignalP"/>
    </source>
</evidence>
<keyword evidence="2" id="KW-0472">Membrane</keyword>
<feature type="signal peptide" evidence="3">
    <location>
        <begin position="1"/>
        <end position="28"/>
    </location>
</feature>
<dbReference type="Gene3D" id="3.40.710.10">
    <property type="entry name" value="DD-peptidase/beta-lactamase superfamily"/>
    <property type="match status" value="1"/>
</dbReference>
<evidence type="ECO:0000256" key="2">
    <source>
        <dbReference type="ARBA" id="ARBA00023136"/>
    </source>
</evidence>
<evidence type="ECO:0000313" key="5">
    <source>
        <dbReference type="EMBL" id="KOY14900.1"/>
    </source>
</evidence>
<organism evidence="5 6">
    <name type="scientific">Paenibacillus xylanivorans</name>
    <dbReference type="NCBI Taxonomy" id="1705561"/>
    <lineage>
        <taxon>Bacteria</taxon>
        <taxon>Bacillati</taxon>
        <taxon>Bacillota</taxon>
        <taxon>Bacilli</taxon>
        <taxon>Bacillales</taxon>
        <taxon>Paenibacillaceae</taxon>
        <taxon>Paenibacillus</taxon>
    </lineage>
</organism>
<keyword evidence="3" id="KW-0732">Signal</keyword>
<comment type="subcellular location">
    <subcellularLocation>
        <location evidence="1">Membrane</location>
    </subcellularLocation>
</comment>
<dbReference type="AlphaFoldDB" id="A0A0M9BLQ7"/>
<gene>
    <name evidence="5" type="ORF">AMS66_19225</name>
</gene>
<proteinExistence type="predicted"/>
<dbReference type="Proteomes" id="UP000037688">
    <property type="component" value="Unassembled WGS sequence"/>
</dbReference>
<evidence type="ECO:0000313" key="6">
    <source>
        <dbReference type="Proteomes" id="UP000037688"/>
    </source>
</evidence>
<dbReference type="InterPro" id="IPR001466">
    <property type="entry name" value="Beta-lactam-related"/>
</dbReference>
<dbReference type="PANTHER" id="PTHR46825:SF11">
    <property type="entry name" value="PENICILLIN-BINDING PROTEIN 4"/>
    <property type="match status" value="1"/>
</dbReference>
<dbReference type="SUPFAM" id="SSF56601">
    <property type="entry name" value="beta-lactamase/transpeptidase-like"/>
    <property type="match status" value="1"/>
</dbReference>
<dbReference type="PATRIC" id="fig|1705561.3.peg.3984"/>
<dbReference type="EMBL" id="LITU01000068">
    <property type="protein sequence ID" value="KOY14900.1"/>
    <property type="molecule type" value="Genomic_DNA"/>
</dbReference>
<dbReference type="Pfam" id="PF00144">
    <property type="entry name" value="Beta-lactamase"/>
    <property type="match status" value="1"/>
</dbReference>
<dbReference type="RefSeq" id="WP_144424544.1">
    <property type="nucleotide sequence ID" value="NZ_LITU01000068.1"/>
</dbReference>
<dbReference type="InterPro" id="IPR012338">
    <property type="entry name" value="Beta-lactam/transpept-like"/>
</dbReference>
<accession>A0A0M9BLQ7</accession>
<reference evidence="5 6" key="1">
    <citation type="submission" date="2015-08" db="EMBL/GenBank/DDBJ databases">
        <title>Draft genome sequence of cellulolytic and xylanolytic Paenibacillus sp. A59, isolated from a decaying forest soil from Patagonia, Argentina.</title>
        <authorList>
            <person name="Ghio S."/>
            <person name="Caceres A.M."/>
            <person name="Talia P."/>
            <person name="Grasso D."/>
            <person name="Campos E."/>
        </authorList>
    </citation>
    <scope>NUCLEOTIDE SEQUENCE [LARGE SCALE GENOMIC DNA]</scope>
    <source>
        <strain evidence="5 6">A59</strain>
    </source>
</reference>
<feature type="chain" id="PRO_5005832289" description="Beta-lactamase-related domain-containing protein" evidence="3">
    <location>
        <begin position="29"/>
        <end position="117"/>
    </location>
</feature>
<dbReference type="InterPro" id="IPR050491">
    <property type="entry name" value="AmpC-like"/>
</dbReference>
<dbReference type="PANTHER" id="PTHR46825">
    <property type="entry name" value="D-ALANYL-D-ALANINE-CARBOXYPEPTIDASE/ENDOPEPTIDASE AMPH"/>
    <property type="match status" value="1"/>
</dbReference>
<dbReference type="GO" id="GO:0016020">
    <property type="term" value="C:membrane"/>
    <property type="evidence" value="ECO:0007669"/>
    <property type="project" value="UniProtKB-SubCell"/>
</dbReference>
<sequence length="117" mass="12336">MGRQEGKRTSIAALTLVLTMLAPMSAMAAPAALNSSNLTYEPTKKIVAEKAKILTEKYGTTSVQYALIDAGEIVVSGQTGKNDINNKIPLTSNTIYGIGSTSKMLLTTAVMKLVDEG</sequence>
<evidence type="ECO:0000259" key="4">
    <source>
        <dbReference type="Pfam" id="PF00144"/>
    </source>
</evidence>